<name>A0A8X6JPE4_TRICU</name>
<accession>A0A8X6JPE4</accession>
<sequence>MIFEVLFHLLQCALTLVFRNDLPTFFEIIILDLVMELVKLYSTTQYSDGNVPETVPADLTATTVKEHIPIVNSAAVWKICEALDLKVNFVPLPGATALPPTPHRDIDQTTTAPVVGSYSVWKMCQALDLPATYDPNIVRTTIFQRKNKPTPVVHSTAVFQMCMALNLKAKLAP</sequence>
<feature type="signal peptide" evidence="1">
    <location>
        <begin position="1"/>
        <end position="15"/>
    </location>
</feature>
<evidence type="ECO:0000313" key="2">
    <source>
        <dbReference type="EMBL" id="GFR14616.1"/>
    </source>
</evidence>
<dbReference type="EMBL" id="BMAO01037002">
    <property type="protein sequence ID" value="GFR14616.1"/>
    <property type="molecule type" value="Genomic_DNA"/>
</dbReference>
<feature type="chain" id="PRO_5036499899" evidence="1">
    <location>
        <begin position="16"/>
        <end position="173"/>
    </location>
</feature>
<evidence type="ECO:0000313" key="3">
    <source>
        <dbReference type="Proteomes" id="UP000887116"/>
    </source>
</evidence>
<dbReference type="OrthoDB" id="10523255at2759"/>
<evidence type="ECO:0000256" key="1">
    <source>
        <dbReference type="SAM" id="SignalP"/>
    </source>
</evidence>
<reference evidence="2" key="1">
    <citation type="submission" date="2020-07" db="EMBL/GenBank/DDBJ databases">
        <title>Multicomponent nature underlies the extraordinary mechanical properties of spider dragline silk.</title>
        <authorList>
            <person name="Kono N."/>
            <person name="Nakamura H."/>
            <person name="Mori M."/>
            <person name="Yoshida Y."/>
            <person name="Ohtoshi R."/>
            <person name="Malay A.D."/>
            <person name="Moran D.A.P."/>
            <person name="Tomita M."/>
            <person name="Numata K."/>
            <person name="Arakawa K."/>
        </authorList>
    </citation>
    <scope>NUCLEOTIDE SEQUENCE</scope>
</reference>
<dbReference type="AlphaFoldDB" id="A0A8X6JPE4"/>
<dbReference type="Proteomes" id="UP000887116">
    <property type="component" value="Unassembled WGS sequence"/>
</dbReference>
<organism evidence="2 3">
    <name type="scientific">Trichonephila clavata</name>
    <name type="common">Joro spider</name>
    <name type="synonym">Nephila clavata</name>
    <dbReference type="NCBI Taxonomy" id="2740835"/>
    <lineage>
        <taxon>Eukaryota</taxon>
        <taxon>Metazoa</taxon>
        <taxon>Ecdysozoa</taxon>
        <taxon>Arthropoda</taxon>
        <taxon>Chelicerata</taxon>
        <taxon>Arachnida</taxon>
        <taxon>Araneae</taxon>
        <taxon>Araneomorphae</taxon>
        <taxon>Entelegynae</taxon>
        <taxon>Araneoidea</taxon>
        <taxon>Nephilidae</taxon>
        <taxon>Trichonephila</taxon>
    </lineage>
</organism>
<keyword evidence="1" id="KW-0732">Signal</keyword>
<protein>
    <submittedName>
        <fullName evidence="2">Uncharacterized protein</fullName>
    </submittedName>
</protein>
<comment type="caution">
    <text evidence="2">The sequence shown here is derived from an EMBL/GenBank/DDBJ whole genome shotgun (WGS) entry which is preliminary data.</text>
</comment>
<gene>
    <name evidence="2" type="ORF">TNCT_515941</name>
</gene>
<proteinExistence type="predicted"/>
<keyword evidence="3" id="KW-1185">Reference proteome</keyword>